<evidence type="ECO:0000313" key="2">
    <source>
        <dbReference type="Proteomes" id="UP001567538"/>
    </source>
</evidence>
<comment type="caution">
    <text evidence="1">The sequence shown here is derived from an EMBL/GenBank/DDBJ whole genome shotgun (WGS) entry which is preliminary data.</text>
</comment>
<keyword evidence="2" id="KW-1185">Reference proteome</keyword>
<dbReference type="Proteomes" id="UP001567538">
    <property type="component" value="Unassembled WGS sequence"/>
</dbReference>
<protein>
    <submittedName>
        <fullName evidence="1">Uncharacterized protein</fullName>
    </submittedName>
</protein>
<dbReference type="EMBL" id="JBEAFC010000001">
    <property type="protein sequence ID" value="KAL1568605.1"/>
    <property type="molecule type" value="Genomic_DNA"/>
</dbReference>
<name>A0ABD1IIR8_SALDI</name>
<proteinExistence type="predicted"/>
<sequence>MIEFLDRMSKKKSGRLCYGGLITSIAHSLDISFRERVADIGPTNIHWDVLKQSRIIKVDSRRQGYFLQNDGTQTKFPNPQLFDIGGWSYQDNWKMLTEAHLEAYGSDPLCKAAP</sequence>
<accession>A0ABD1IIR8</accession>
<evidence type="ECO:0000313" key="1">
    <source>
        <dbReference type="EMBL" id="KAL1568605.1"/>
    </source>
</evidence>
<organism evidence="1 2">
    <name type="scientific">Salvia divinorum</name>
    <name type="common">Maria pastora</name>
    <name type="synonym">Diviner's sage</name>
    <dbReference type="NCBI Taxonomy" id="28513"/>
    <lineage>
        <taxon>Eukaryota</taxon>
        <taxon>Viridiplantae</taxon>
        <taxon>Streptophyta</taxon>
        <taxon>Embryophyta</taxon>
        <taxon>Tracheophyta</taxon>
        <taxon>Spermatophyta</taxon>
        <taxon>Magnoliopsida</taxon>
        <taxon>eudicotyledons</taxon>
        <taxon>Gunneridae</taxon>
        <taxon>Pentapetalae</taxon>
        <taxon>asterids</taxon>
        <taxon>lamiids</taxon>
        <taxon>Lamiales</taxon>
        <taxon>Lamiaceae</taxon>
        <taxon>Nepetoideae</taxon>
        <taxon>Mentheae</taxon>
        <taxon>Salviinae</taxon>
        <taxon>Salvia</taxon>
        <taxon>Salvia subgen. Calosphace</taxon>
    </lineage>
</organism>
<dbReference type="AlphaFoldDB" id="A0ABD1IIR8"/>
<reference evidence="1 2" key="1">
    <citation type="submission" date="2024-06" db="EMBL/GenBank/DDBJ databases">
        <title>A chromosome level genome sequence of Diviner's sage (Salvia divinorum).</title>
        <authorList>
            <person name="Ford S.A."/>
            <person name="Ro D.-K."/>
            <person name="Ness R.W."/>
            <person name="Phillips M.A."/>
        </authorList>
    </citation>
    <scope>NUCLEOTIDE SEQUENCE [LARGE SCALE GENOMIC DNA]</scope>
    <source>
        <strain evidence="1">SAF-2024a</strain>
        <tissue evidence="1">Leaf</tissue>
    </source>
</reference>
<gene>
    <name evidence="1" type="ORF">AAHA92_00202</name>
</gene>